<evidence type="ECO:0000313" key="2">
    <source>
        <dbReference type="Proteomes" id="UP001055879"/>
    </source>
</evidence>
<sequence length="280" mass="30223">MATFDRSWQASVCGISAKGSSTSDSLVGDMGKLRVNPSQSIRVLEEMHGSVESPMNAPELLNSTAEALPGKNIDSKLHESTLTYGDVTILQKEKGEWSTSGTSDVGSLGVSVNNDTRTSVFERLSNNSGKRVWHPKPKQDRKDNGKGVSLGLESGDMTKGDIGPATIIQVNHSQGGLNFGSATVVQTNQSQVGLEPMAQSQAMQADQAMHDKNEVLEEISLGEPLIGPSDRGKGVHIERNRRLFTSEVRTPVQLAKEIVSIVMLRAVWKSRRRGNSLDAD</sequence>
<accession>A0ACB9DJF3</accession>
<dbReference type="EMBL" id="CM042049">
    <property type="protein sequence ID" value="KAI3746655.1"/>
    <property type="molecule type" value="Genomic_DNA"/>
</dbReference>
<organism evidence="1 2">
    <name type="scientific">Arctium lappa</name>
    <name type="common">Greater burdock</name>
    <name type="synonym">Lappa major</name>
    <dbReference type="NCBI Taxonomy" id="4217"/>
    <lineage>
        <taxon>Eukaryota</taxon>
        <taxon>Viridiplantae</taxon>
        <taxon>Streptophyta</taxon>
        <taxon>Embryophyta</taxon>
        <taxon>Tracheophyta</taxon>
        <taxon>Spermatophyta</taxon>
        <taxon>Magnoliopsida</taxon>
        <taxon>eudicotyledons</taxon>
        <taxon>Gunneridae</taxon>
        <taxon>Pentapetalae</taxon>
        <taxon>asterids</taxon>
        <taxon>campanulids</taxon>
        <taxon>Asterales</taxon>
        <taxon>Asteraceae</taxon>
        <taxon>Carduoideae</taxon>
        <taxon>Cardueae</taxon>
        <taxon>Arctiinae</taxon>
        <taxon>Arctium</taxon>
    </lineage>
</organism>
<evidence type="ECO:0000313" key="1">
    <source>
        <dbReference type="EMBL" id="KAI3746655.1"/>
    </source>
</evidence>
<gene>
    <name evidence="1" type="ORF">L6452_09094</name>
</gene>
<protein>
    <submittedName>
        <fullName evidence="1">Uncharacterized protein</fullName>
    </submittedName>
</protein>
<name>A0ACB9DJF3_ARCLA</name>
<reference evidence="2" key="1">
    <citation type="journal article" date="2022" name="Mol. Ecol. Resour.">
        <title>The genomes of chicory, endive, great burdock and yacon provide insights into Asteraceae palaeo-polyploidization history and plant inulin production.</title>
        <authorList>
            <person name="Fan W."/>
            <person name="Wang S."/>
            <person name="Wang H."/>
            <person name="Wang A."/>
            <person name="Jiang F."/>
            <person name="Liu H."/>
            <person name="Zhao H."/>
            <person name="Xu D."/>
            <person name="Zhang Y."/>
        </authorList>
    </citation>
    <scope>NUCLEOTIDE SEQUENCE [LARGE SCALE GENOMIC DNA]</scope>
    <source>
        <strain evidence="2">cv. Niubang</strain>
    </source>
</reference>
<dbReference type="Proteomes" id="UP001055879">
    <property type="component" value="Linkage Group LG03"/>
</dbReference>
<keyword evidence="2" id="KW-1185">Reference proteome</keyword>
<proteinExistence type="predicted"/>
<comment type="caution">
    <text evidence="1">The sequence shown here is derived from an EMBL/GenBank/DDBJ whole genome shotgun (WGS) entry which is preliminary data.</text>
</comment>
<reference evidence="1 2" key="2">
    <citation type="journal article" date="2022" name="Mol. Ecol. Resour.">
        <title>The genomes of chicory, endive, great burdock and yacon provide insights into Asteraceae paleo-polyploidization history and plant inulin production.</title>
        <authorList>
            <person name="Fan W."/>
            <person name="Wang S."/>
            <person name="Wang H."/>
            <person name="Wang A."/>
            <person name="Jiang F."/>
            <person name="Liu H."/>
            <person name="Zhao H."/>
            <person name="Xu D."/>
            <person name="Zhang Y."/>
        </authorList>
    </citation>
    <scope>NUCLEOTIDE SEQUENCE [LARGE SCALE GENOMIC DNA]</scope>
    <source>
        <strain evidence="2">cv. Niubang</strain>
    </source>
</reference>